<name>A0A3S4UXZ7_9FLAO</name>
<dbReference type="STRING" id="266748.HY04_11785"/>
<dbReference type="EMBL" id="LR134441">
    <property type="protein sequence ID" value="VEH98877.1"/>
    <property type="molecule type" value="Genomic_DNA"/>
</dbReference>
<protein>
    <submittedName>
        <fullName evidence="2">Uncharacterized protein</fullName>
    </submittedName>
</protein>
<dbReference type="KEGG" id="cant:NCTC13489_01215"/>
<dbReference type="Proteomes" id="UP000028349">
    <property type="component" value="Unassembled WGS sequence"/>
</dbReference>
<dbReference type="AlphaFoldDB" id="A0A3S4UXZ7"/>
<keyword evidence="3" id="KW-1185">Reference proteome</keyword>
<evidence type="ECO:0000313" key="3">
    <source>
        <dbReference type="Proteomes" id="UP000028349"/>
    </source>
</evidence>
<evidence type="ECO:0000313" key="2">
    <source>
        <dbReference type="EMBL" id="VEH98877.1"/>
    </source>
</evidence>
<dbReference type="OrthoDB" id="767591at2"/>
<sequence length="113" mass="12573">MEQLNKLESTLLDGLIQKYPSLKSHISCLIITERKSTGAGLLVNFDYSSAADDLQLDDINALFSGEENIEIKGLKHGLGYVIDITDGKILYIEFTTYGETWNGKIGDFKIVKD</sequence>
<dbReference type="EMBL" id="JPEP01000002">
    <property type="protein sequence ID" value="KEY19104.1"/>
    <property type="molecule type" value="Genomic_DNA"/>
</dbReference>
<evidence type="ECO:0000313" key="4">
    <source>
        <dbReference type="Proteomes" id="UP000270036"/>
    </source>
</evidence>
<proteinExistence type="predicted"/>
<evidence type="ECO:0000313" key="1">
    <source>
        <dbReference type="EMBL" id="KEY19104.1"/>
    </source>
</evidence>
<dbReference type="RefSeq" id="WP_034719938.1">
    <property type="nucleotide sequence ID" value="NZ_FOIX01000003.1"/>
</dbReference>
<organism evidence="2 4">
    <name type="scientific">Kaistella antarctica</name>
    <dbReference type="NCBI Taxonomy" id="266748"/>
    <lineage>
        <taxon>Bacteria</taxon>
        <taxon>Pseudomonadati</taxon>
        <taxon>Bacteroidota</taxon>
        <taxon>Flavobacteriia</taxon>
        <taxon>Flavobacteriales</taxon>
        <taxon>Weeksellaceae</taxon>
        <taxon>Chryseobacterium group</taxon>
        <taxon>Kaistella</taxon>
    </lineage>
</organism>
<accession>A0A3S4UXZ7</accession>
<reference evidence="1 3" key="1">
    <citation type="submission" date="2014-07" db="EMBL/GenBank/DDBJ databases">
        <authorList>
            <person name="Pisani N.G."/>
            <person name="Newman J.D."/>
        </authorList>
    </citation>
    <scope>NUCLEOTIDE SEQUENCE [LARGE SCALE GENOMIC DNA]</scope>
    <source>
        <strain evidence="1 3">LMG 24720</strain>
    </source>
</reference>
<reference evidence="2 4" key="2">
    <citation type="submission" date="2018-12" db="EMBL/GenBank/DDBJ databases">
        <authorList>
            <consortium name="Pathogen Informatics"/>
        </authorList>
    </citation>
    <scope>NUCLEOTIDE SEQUENCE [LARGE SCALE GENOMIC DNA]</scope>
    <source>
        <strain evidence="2 4">NCTC13489</strain>
    </source>
</reference>
<dbReference type="Proteomes" id="UP000270036">
    <property type="component" value="Chromosome"/>
</dbReference>
<gene>
    <name evidence="1" type="ORF">HY04_11785</name>
    <name evidence="2" type="ORF">NCTC13489_01215</name>
</gene>